<dbReference type="GO" id="GO:0016020">
    <property type="term" value="C:membrane"/>
    <property type="evidence" value="ECO:0007669"/>
    <property type="project" value="TreeGrafter"/>
</dbReference>
<dbReference type="InterPro" id="IPR033562">
    <property type="entry name" value="PLPL"/>
</dbReference>
<dbReference type="GO" id="GO:0004806">
    <property type="term" value="F:triacylglycerol lipase activity"/>
    <property type="evidence" value="ECO:0007669"/>
    <property type="project" value="TreeGrafter"/>
</dbReference>
<dbReference type="GO" id="GO:0005737">
    <property type="term" value="C:cytoplasm"/>
    <property type="evidence" value="ECO:0007669"/>
    <property type="project" value="TreeGrafter"/>
</dbReference>
<feature type="domain" description="PNPLA" evidence="2">
    <location>
        <begin position="20"/>
        <end position="184"/>
    </location>
</feature>
<proteinExistence type="predicted"/>
<dbReference type="PANTHER" id="PTHR12406">
    <property type="entry name" value="CALCIUM-INDEPENDENT PHOSPHOLIPASE A2 IPLA2 -RELATED"/>
    <property type="match status" value="1"/>
</dbReference>
<accession>A0A6C0KNW7</accession>
<dbReference type="SUPFAM" id="SSF52151">
    <property type="entry name" value="FabD/lysophospholipase-like"/>
    <property type="match status" value="1"/>
</dbReference>
<dbReference type="InterPro" id="IPR016035">
    <property type="entry name" value="Acyl_Trfase/lysoPLipase"/>
</dbReference>
<organism evidence="3">
    <name type="scientific">viral metagenome</name>
    <dbReference type="NCBI Taxonomy" id="1070528"/>
    <lineage>
        <taxon>unclassified sequences</taxon>
        <taxon>metagenomes</taxon>
        <taxon>organismal metagenomes</taxon>
    </lineage>
</organism>
<reference evidence="3" key="1">
    <citation type="journal article" date="2020" name="Nature">
        <title>Giant virus diversity and host interactions through global metagenomics.</title>
        <authorList>
            <person name="Schulz F."/>
            <person name="Roux S."/>
            <person name="Paez-Espino D."/>
            <person name="Jungbluth S."/>
            <person name="Walsh D.A."/>
            <person name="Denef V.J."/>
            <person name="McMahon K.D."/>
            <person name="Konstantinidis K.T."/>
            <person name="Eloe-Fadrosh E.A."/>
            <person name="Kyrpides N.C."/>
            <person name="Woyke T."/>
        </authorList>
    </citation>
    <scope>NUCLEOTIDE SEQUENCE</scope>
    <source>
        <strain evidence="3">GVMAG-S-3300012919-55</strain>
    </source>
</reference>
<evidence type="ECO:0000259" key="2">
    <source>
        <dbReference type="PROSITE" id="PS51635"/>
    </source>
</evidence>
<dbReference type="EMBL" id="MN740922">
    <property type="protein sequence ID" value="QHU18028.1"/>
    <property type="molecule type" value="Genomic_DNA"/>
</dbReference>
<dbReference type="GO" id="GO:0019433">
    <property type="term" value="P:triglyceride catabolic process"/>
    <property type="evidence" value="ECO:0007669"/>
    <property type="project" value="TreeGrafter"/>
</dbReference>
<dbReference type="Pfam" id="PF01734">
    <property type="entry name" value="Patatin"/>
    <property type="match status" value="1"/>
</dbReference>
<name>A0A6C0KNW7_9ZZZZ</name>
<dbReference type="PANTHER" id="PTHR12406:SF7">
    <property type="entry name" value="PATATIN-LIKE PHOSPHOLIPASE DOMAIN-CONTAINING PROTEIN 4"/>
    <property type="match status" value="1"/>
</dbReference>
<protein>
    <recommendedName>
        <fullName evidence="2">PNPLA domain-containing protein</fullName>
    </recommendedName>
</protein>
<dbReference type="GO" id="GO:0005811">
    <property type="term" value="C:lipid droplet"/>
    <property type="evidence" value="ECO:0007669"/>
    <property type="project" value="TreeGrafter"/>
</dbReference>
<dbReference type="GO" id="GO:0055088">
    <property type="term" value="P:lipid homeostasis"/>
    <property type="evidence" value="ECO:0007669"/>
    <property type="project" value="TreeGrafter"/>
</dbReference>
<evidence type="ECO:0000256" key="1">
    <source>
        <dbReference type="ARBA" id="ARBA00023098"/>
    </source>
</evidence>
<evidence type="ECO:0000313" key="3">
    <source>
        <dbReference type="EMBL" id="QHU18028.1"/>
    </source>
</evidence>
<dbReference type="InterPro" id="IPR002641">
    <property type="entry name" value="PNPLA_dom"/>
</dbReference>
<sequence>MLKWFILCYFIFFCDALKSIVIKPGGVKGYYMMGICKYIRDHYDLTEYNYYGSSAGAWNILYLACNKEKESLFVQHAQELGQFSYYNLYDLENTMKKRLLNHFTMDDFDVSKIHICVSSKRNFFPFFKKNIVHEFDDLEDLIECCIASSHLPLITNGNFYYRFRNEKCIDGGIFKRPYRKNQNRFPSFILYPEIWKNKKIDTMNRMGSLDIHRLLYHGYNDAYTHKKELDLFFNE</sequence>
<dbReference type="PROSITE" id="PS51635">
    <property type="entry name" value="PNPLA"/>
    <property type="match status" value="1"/>
</dbReference>
<dbReference type="AlphaFoldDB" id="A0A6C0KNW7"/>
<keyword evidence="1" id="KW-0443">Lipid metabolism</keyword>
<dbReference type="Gene3D" id="3.40.1090.10">
    <property type="entry name" value="Cytosolic phospholipase A2 catalytic domain"/>
    <property type="match status" value="1"/>
</dbReference>